<sequence length="216" mass="24738">MAEIYMYADETGNMDLTRTPGASLYFGFGTAVFVGEHGKEIWEGLRLRCDLERRGVNLPRGLHAKDDSHATREEVFDLIGRQVPRLDATFLCKSRAHPSIRERSHWLYKLAWYSHFRELLPLISRSGDTIYVIVATLTTNRRLMDAREALADVCRELAADRDVVLCIWDAQSAWGIQVADYSLWGVQRILEGRQCKWFETHIQPNLASLLTPWGTA</sequence>
<dbReference type="AlphaFoldDB" id="A0A5M3WLU8"/>
<dbReference type="RefSeq" id="WP_218040870.1">
    <property type="nucleotide sequence ID" value="NZ_BAAAHL010000077.1"/>
</dbReference>
<accession>A0A5M3WLU8</accession>
<reference evidence="1 2" key="1">
    <citation type="submission" date="2019-10" db="EMBL/GenBank/DDBJ databases">
        <title>Whole genome shotgun sequence of Acrocarpospora macrocephala NBRC 16266.</title>
        <authorList>
            <person name="Ichikawa N."/>
            <person name="Kimura A."/>
            <person name="Kitahashi Y."/>
            <person name="Komaki H."/>
            <person name="Oguchi A."/>
        </authorList>
    </citation>
    <scope>NUCLEOTIDE SEQUENCE [LARGE SCALE GENOMIC DNA]</scope>
    <source>
        <strain evidence="1 2">NBRC 16266</strain>
    </source>
</reference>
<gene>
    <name evidence="1" type="ORF">Amac_008630</name>
</gene>
<organism evidence="1 2">
    <name type="scientific">Acrocarpospora macrocephala</name>
    <dbReference type="NCBI Taxonomy" id="150177"/>
    <lineage>
        <taxon>Bacteria</taxon>
        <taxon>Bacillati</taxon>
        <taxon>Actinomycetota</taxon>
        <taxon>Actinomycetes</taxon>
        <taxon>Streptosporangiales</taxon>
        <taxon>Streptosporangiaceae</taxon>
        <taxon>Acrocarpospora</taxon>
    </lineage>
</organism>
<dbReference type="Proteomes" id="UP000331127">
    <property type="component" value="Unassembled WGS sequence"/>
</dbReference>
<keyword evidence="2" id="KW-1185">Reference proteome</keyword>
<proteinExistence type="predicted"/>
<protein>
    <recommendedName>
        <fullName evidence="3">DUF3800 domain-containing protein</fullName>
    </recommendedName>
</protein>
<evidence type="ECO:0008006" key="3">
    <source>
        <dbReference type="Google" id="ProtNLM"/>
    </source>
</evidence>
<evidence type="ECO:0000313" key="1">
    <source>
        <dbReference type="EMBL" id="GES07268.1"/>
    </source>
</evidence>
<comment type="caution">
    <text evidence="1">The sequence shown here is derived from an EMBL/GenBank/DDBJ whole genome shotgun (WGS) entry which is preliminary data.</text>
</comment>
<evidence type="ECO:0000313" key="2">
    <source>
        <dbReference type="Proteomes" id="UP000331127"/>
    </source>
</evidence>
<dbReference type="EMBL" id="BLAE01000005">
    <property type="protein sequence ID" value="GES07268.1"/>
    <property type="molecule type" value="Genomic_DNA"/>
</dbReference>
<name>A0A5M3WLU8_9ACTN</name>